<evidence type="ECO:0000313" key="2">
    <source>
        <dbReference type="EMBL" id="TFJ86166.1"/>
    </source>
</evidence>
<evidence type="ECO:0008006" key="4">
    <source>
        <dbReference type="Google" id="ProtNLM"/>
    </source>
</evidence>
<comment type="caution">
    <text evidence="2">The sequence shown here is derived from an EMBL/GenBank/DDBJ whole genome shotgun (WGS) entry which is preliminary data.</text>
</comment>
<feature type="signal peptide" evidence="1">
    <location>
        <begin position="1"/>
        <end position="18"/>
    </location>
</feature>
<reference evidence="2 3" key="1">
    <citation type="submission" date="2019-01" db="EMBL/GenBank/DDBJ databases">
        <title>Nuclear Genome Assembly of the Microalgal Biofuel strain Nannochloropsis salina CCMP1776.</title>
        <authorList>
            <person name="Hovde B."/>
        </authorList>
    </citation>
    <scope>NUCLEOTIDE SEQUENCE [LARGE SCALE GENOMIC DNA]</scope>
    <source>
        <strain evidence="2 3">CCMP1776</strain>
    </source>
</reference>
<feature type="chain" id="PRO_5020036245" description="STI1/HOP DP domain-containing protein" evidence="1">
    <location>
        <begin position="19"/>
        <end position="275"/>
    </location>
</feature>
<sequence length="275" mass="30546">MRFHVIALLIGAVTACHAAESEKKGGPMQRVKRMMATDATAATATSAGEEEDIQDSWSFDSVLSGARRLINGDHAGILADMSMGKEMQEIFENPEVSYQLLQVFPMFKVLNGVKELSAKPKELFTKADSLSVLESYRNFVSNAIKNMKDMADPVGMATIMQKYSDAMSPVTQNPDGSHRALTEEERRMTELVRRVEEGDPEATGQLHDRIADSLWGNTIDLSEFKGKEPEALKVLREIVMKEEPKVFDLITGEDPLVRKVLSDPSMLFELDTMAT</sequence>
<organism evidence="2 3">
    <name type="scientific">Nannochloropsis salina CCMP1776</name>
    <dbReference type="NCBI Taxonomy" id="1027361"/>
    <lineage>
        <taxon>Eukaryota</taxon>
        <taxon>Sar</taxon>
        <taxon>Stramenopiles</taxon>
        <taxon>Ochrophyta</taxon>
        <taxon>Eustigmatophyceae</taxon>
        <taxon>Eustigmatales</taxon>
        <taxon>Monodopsidaceae</taxon>
        <taxon>Microchloropsis</taxon>
        <taxon>Microchloropsis salina</taxon>
    </lineage>
</organism>
<dbReference type="OrthoDB" id="10278744at2759"/>
<evidence type="ECO:0000313" key="3">
    <source>
        <dbReference type="Proteomes" id="UP000355283"/>
    </source>
</evidence>
<gene>
    <name evidence="2" type="ORF">NSK_002374</name>
</gene>
<keyword evidence="1" id="KW-0732">Signal</keyword>
<name>A0A4D9D439_9STRA</name>
<evidence type="ECO:0000256" key="1">
    <source>
        <dbReference type="SAM" id="SignalP"/>
    </source>
</evidence>
<dbReference type="AlphaFoldDB" id="A0A4D9D439"/>
<keyword evidence="3" id="KW-1185">Reference proteome</keyword>
<accession>A0A4D9D439</accession>
<dbReference type="PROSITE" id="PS51257">
    <property type="entry name" value="PROKAR_LIPOPROTEIN"/>
    <property type="match status" value="1"/>
</dbReference>
<protein>
    <recommendedName>
        <fullName evidence="4">STI1/HOP DP domain-containing protein</fullName>
    </recommendedName>
</protein>
<dbReference type="EMBL" id="SDOX01000009">
    <property type="protein sequence ID" value="TFJ86166.1"/>
    <property type="molecule type" value="Genomic_DNA"/>
</dbReference>
<dbReference type="Proteomes" id="UP000355283">
    <property type="component" value="Unassembled WGS sequence"/>
</dbReference>
<proteinExistence type="predicted"/>